<evidence type="ECO:0000256" key="1">
    <source>
        <dbReference type="ARBA" id="ARBA00004370"/>
    </source>
</evidence>
<reference evidence="10 11" key="1">
    <citation type="submission" date="2019-03" db="EMBL/GenBank/DDBJ databases">
        <title>Genomic Encyclopedia of Type Strains, Phase IV (KMG-IV): sequencing the most valuable type-strain genomes for metagenomic binning, comparative biology and taxonomic classification.</title>
        <authorList>
            <person name="Goeker M."/>
        </authorList>
    </citation>
    <scope>NUCLEOTIDE SEQUENCE [LARGE SCALE GENOMIC DNA]</scope>
    <source>
        <strain evidence="10 11">DSM 101688</strain>
    </source>
</reference>
<dbReference type="PANTHER" id="PTHR33910">
    <property type="entry name" value="PROTEIN TRANSLOCASE SUBUNIT SECE"/>
    <property type="match status" value="1"/>
</dbReference>
<dbReference type="OrthoDB" id="9812738at2"/>
<evidence type="ECO:0000256" key="7">
    <source>
        <dbReference type="ARBA" id="ARBA00023010"/>
    </source>
</evidence>
<protein>
    <recommendedName>
        <fullName evidence="9">Protein translocase subunit SecE</fullName>
    </recommendedName>
</protein>
<comment type="caution">
    <text evidence="10">The sequence shown here is derived from an EMBL/GenBank/DDBJ whole genome shotgun (WGS) entry which is preliminary data.</text>
</comment>
<dbReference type="InterPro" id="IPR038379">
    <property type="entry name" value="SecE_sf"/>
</dbReference>
<keyword evidence="8 9" id="KW-0472">Membrane</keyword>
<name>A0A4R3J2N7_9PROT</name>
<keyword evidence="6 9" id="KW-1133">Transmembrane helix</keyword>
<dbReference type="GO" id="GO:0009306">
    <property type="term" value="P:protein secretion"/>
    <property type="evidence" value="ECO:0007669"/>
    <property type="project" value="UniProtKB-UniRule"/>
</dbReference>
<feature type="transmembrane region" description="Helical" evidence="9">
    <location>
        <begin position="29"/>
        <end position="49"/>
    </location>
</feature>
<dbReference type="NCBIfam" id="TIGR00964">
    <property type="entry name" value="secE_bact"/>
    <property type="match status" value="1"/>
</dbReference>
<gene>
    <name evidence="9" type="primary">secE</name>
    <name evidence="10" type="ORF">EDD55_1133</name>
</gene>
<dbReference type="EMBL" id="SLZW01000013">
    <property type="protein sequence ID" value="TCS60079.1"/>
    <property type="molecule type" value="Genomic_DNA"/>
</dbReference>
<dbReference type="InterPro" id="IPR005807">
    <property type="entry name" value="SecE_bac"/>
</dbReference>
<evidence type="ECO:0000256" key="9">
    <source>
        <dbReference type="HAMAP-Rule" id="MF_00422"/>
    </source>
</evidence>
<keyword evidence="3 9" id="KW-1003">Cell membrane</keyword>
<keyword evidence="11" id="KW-1185">Reference proteome</keyword>
<dbReference type="GO" id="GO:0065002">
    <property type="term" value="P:intracellular protein transmembrane transport"/>
    <property type="evidence" value="ECO:0007669"/>
    <property type="project" value="UniProtKB-UniRule"/>
</dbReference>
<evidence type="ECO:0000256" key="3">
    <source>
        <dbReference type="ARBA" id="ARBA00022475"/>
    </source>
</evidence>
<comment type="similarity">
    <text evidence="9">Belongs to the SecE/SEC61-gamma family.</text>
</comment>
<keyword evidence="7 9" id="KW-0811">Translocation</keyword>
<dbReference type="InterPro" id="IPR001901">
    <property type="entry name" value="Translocase_SecE/Sec61-g"/>
</dbReference>
<organism evidence="10 11">
    <name type="scientific">Varunaivibrio sulfuroxidans</name>
    <dbReference type="NCBI Taxonomy" id="1773489"/>
    <lineage>
        <taxon>Bacteria</taxon>
        <taxon>Pseudomonadati</taxon>
        <taxon>Pseudomonadota</taxon>
        <taxon>Alphaproteobacteria</taxon>
        <taxon>Rhodospirillales</taxon>
        <taxon>Magnetovibrionaceae</taxon>
        <taxon>Varunaivibrio</taxon>
    </lineage>
</organism>
<evidence type="ECO:0000256" key="6">
    <source>
        <dbReference type="ARBA" id="ARBA00022989"/>
    </source>
</evidence>
<comment type="subcellular location">
    <subcellularLocation>
        <location evidence="9">Cell membrane</location>
        <topology evidence="9">Single-pass membrane protein</topology>
    </subcellularLocation>
    <subcellularLocation>
        <location evidence="1">Membrane</location>
    </subcellularLocation>
</comment>
<keyword evidence="2 9" id="KW-0813">Transport</keyword>
<evidence type="ECO:0000256" key="2">
    <source>
        <dbReference type="ARBA" id="ARBA00022448"/>
    </source>
</evidence>
<accession>A0A4R3J2N7</accession>
<keyword evidence="5 9" id="KW-0653">Protein transport</keyword>
<dbReference type="AlphaFoldDB" id="A0A4R3J2N7"/>
<evidence type="ECO:0000256" key="8">
    <source>
        <dbReference type="ARBA" id="ARBA00023136"/>
    </source>
</evidence>
<dbReference type="GO" id="GO:0008320">
    <property type="term" value="F:protein transmembrane transporter activity"/>
    <property type="evidence" value="ECO:0007669"/>
    <property type="project" value="UniProtKB-UniRule"/>
</dbReference>
<dbReference type="GO" id="GO:0043952">
    <property type="term" value="P:protein transport by the Sec complex"/>
    <property type="evidence" value="ECO:0007669"/>
    <property type="project" value="UniProtKB-UniRule"/>
</dbReference>
<evidence type="ECO:0000313" key="11">
    <source>
        <dbReference type="Proteomes" id="UP000295304"/>
    </source>
</evidence>
<dbReference type="Pfam" id="PF00584">
    <property type="entry name" value="SecE"/>
    <property type="match status" value="1"/>
</dbReference>
<comment type="subunit">
    <text evidence="9">Component of the Sec protein translocase complex. Heterotrimer consisting of SecY, SecE and SecG subunits. The heterotrimers can form oligomers, although 1 heterotrimer is thought to be able to translocate proteins. Interacts with the ribosome. Interacts with SecDF, and other proteins may be involved. Interacts with SecA.</text>
</comment>
<dbReference type="Proteomes" id="UP000295304">
    <property type="component" value="Unassembled WGS sequence"/>
</dbReference>
<dbReference type="Gene3D" id="1.20.5.1030">
    <property type="entry name" value="Preprotein translocase secy subunit"/>
    <property type="match status" value="1"/>
</dbReference>
<evidence type="ECO:0000313" key="10">
    <source>
        <dbReference type="EMBL" id="TCS60079.1"/>
    </source>
</evidence>
<dbReference type="PANTHER" id="PTHR33910:SF1">
    <property type="entry name" value="PROTEIN TRANSLOCASE SUBUNIT SECE"/>
    <property type="match status" value="1"/>
</dbReference>
<comment type="function">
    <text evidence="9">Essential subunit of the Sec protein translocation channel SecYEG. Clamps together the 2 halves of SecY. May contact the channel plug during translocation.</text>
</comment>
<dbReference type="RefSeq" id="WP_132940145.1">
    <property type="nucleotide sequence ID" value="NZ_CP119676.1"/>
</dbReference>
<dbReference type="HAMAP" id="MF_00422">
    <property type="entry name" value="SecE"/>
    <property type="match status" value="1"/>
</dbReference>
<dbReference type="GO" id="GO:0006605">
    <property type="term" value="P:protein targeting"/>
    <property type="evidence" value="ECO:0007669"/>
    <property type="project" value="UniProtKB-UniRule"/>
</dbReference>
<keyword evidence="4 9" id="KW-0812">Transmembrane</keyword>
<dbReference type="GO" id="GO:0005886">
    <property type="term" value="C:plasma membrane"/>
    <property type="evidence" value="ECO:0007669"/>
    <property type="project" value="UniProtKB-SubCell"/>
</dbReference>
<evidence type="ECO:0000256" key="4">
    <source>
        <dbReference type="ARBA" id="ARBA00022692"/>
    </source>
</evidence>
<evidence type="ECO:0000256" key="5">
    <source>
        <dbReference type="ARBA" id="ARBA00022927"/>
    </source>
</evidence>
<proteinExistence type="inferred from homology"/>
<sequence length="65" mass="7286">MAKTNPAQFMREVRQEASKVTWPTRKETMVSTAMVFVMVIVSAIFFFLVDQILAFGVKLIFGLGG</sequence>